<feature type="domain" description="MotA/TolQ/ExbB proton channel" evidence="14">
    <location>
        <begin position="137"/>
        <end position="239"/>
    </location>
</feature>
<dbReference type="PANTHER" id="PTHR30433:SF4">
    <property type="entry name" value="MOTILITY PROTEIN A"/>
    <property type="match status" value="1"/>
</dbReference>
<sequence>MLRIVGFFVLFASVIGGFVAASGKVLALWQPAELVVIAGAALGSFMVANPKSVQQQVMVHMKFAFFKKYDFDRAFYMDLLRLVYQLLELSRKEGGNALEEHIESPENSGIFEAYPKIAGHRRLLHYVTDNFRVTSLGNVSSHDLENLMEQEVHTFGNDLKRSSKALQDIADACPGFGIIAAVLGIIITMQSIDGPVELIGVKVAAALTGTFFGILLCYGVLGPLATAIDHTAKCEIQAFEFVKATLVASVSGRPPLMAVDAGRRVLLDEIRPTFFEMEESLRGDR</sequence>
<feature type="transmembrane region" description="Helical" evidence="13">
    <location>
        <begin position="30"/>
        <end position="48"/>
    </location>
</feature>
<keyword evidence="4" id="KW-1003">Cell membrane</keyword>
<evidence type="ECO:0000256" key="3">
    <source>
        <dbReference type="ARBA" id="ARBA00022448"/>
    </source>
</evidence>
<evidence type="ECO:0000256" key="2">
    <source>
        <dbReference type="ARBA" id="ARBA00008038"/>
    </source>
</evidence>
<evidence type="ECO:0000256" key="11">
    <source>
        <dbReference type="ARBA" id="ARBA00023065"/>
    </source>
</evidence>
<keyword evidence="16" id="KW-0282">Flagellum</keyword>
<feature type="transmembrane region" description="Helical" evidence="13">
    <location>
        <begin position="198"/>
        <end position="221"/>
    </location>
</feature>
<keyword evidence="16" id="KW-0966">Cell projection</keyword>
<accession>A0ABT0PDY2</accession>
<feature type="domain" description="Motility protein A N-terminal" evidence="15">
    <location>
        <begin position="4"/>
        <end position="94"/>
    </location>
</feature>
<evidence type="ECO:0000256" key="13">
    <source>
        <dbReference type="SAM" id="Phobius"/>
    </source>
</evidence>
<feature type="transmembrane region" description="Helical" evidence="13">
    <location>
        <begin position="169"/>
        <end position="192"/>
    </location>
</feature>
<keyword evidence="6" id="KW-0997">Cell inner membrane</keyword>
<evidence type="ECO:0000256" key="10">
    <source>
        <dbReference type="ARBA" id="ARBA00022989"/>
    </source>
</evidence>
<gene>
    <name evidence="16" type="primary">motA</name>
    <name evidence="16" type="ORF">M3P05_06375</name>
</gene>
<evidence type="ECO:0000313" key="17">
    <source>
        <dbReference type="Proteomes" id="UP001203338"/>
    </source>
</evidence>
<evidence type="ECO:0000313" key="16">
    <source>
        <dbReference type="EMBL" id="MCL6269565.1"/>
    </source>
</evidence>
<comment type="caution">
    <text evidence="16">The sequence shown here is derived from an EMBL/GenBank/DDBJ whole genome shotgun (WGS) entry which is preliminary data.</text>
</comment>
<dbReference type="InterPro" id="IPR002898">
    <property type="entry name" value="MotA_ExbB_proton_chnl"/>
</dbReference>
<dbReference type="InterPro" id="IPR022522">
    <property type="entry name" value="Flagellar_motor_stator_MotA"/>
</dbReference>
<dbReference type="InterPro" id="IPR000540">
    <property type="entry name" value="Flag_MotA_CS"/>
</dbReference>
<dbReference type="PROSITE" id="PS01307">
    <property type="entry name" value="MOTA"/>
    <property type="match status" value="1"/>
</dbReference>
<keyword evidence="8" id="KW-0283">Flagellar rotation</keyword>
<dbReference type="NCBIfam" id="TIGR03818">
    <property type="entry name" value="MotA1"/>
    <property type="match status" value="1"/>
</dbReference>
<keyword evidence="5" id="KW-0145">Chemotaxis</keyword>
<evidence type="ECO:0000256" key="9">
    <source>
        <dbReference type="ARBA" id="ARBA00022781"/>
    </source>
</evidence>
<evidence type="ECO:0000259" key="14">
    <source>
        <dbReference type="Pfam" id="PF01618"/>
    </source>
</evidence>
<keyword evidence="12 13" id="KW-0472">Membrane</keyword>
<dbReference type="Pfam" id="PF20560">
    <property type="entry name" value="MotA_N"/>
    <property type="match status" value="1"/>
</dbReference>
<keyword evidence="7 13" id="KW-0812">Transmembrane</keyword>
<keyword evidence="16" id="KW-0969">Cilium</keyword>
<dbReference type="PANTHER" id="PTHR30433">
    <property type="entry name" value="CHEMOTAXIS PROTEIN MOTA"/>
    <property type="match status" value="1"/>
</dbReference>
<name>A0ABT0PDY2_9GAMM</name>
<keyword evidence="11" id="KW-0406">Ion transport</keyword>
<dbReference type="RefSeq" id="WP_249698607.1">
    <property type="nucleotide sequence ID" value="NZ_JAMFLX010000006.1"/>
</dbReference>
<keyword evidence="10 13" id="KW-1133">Transmembrane helix</keyword>
<evidence type="ECO:0000256" key="7">
    <source>
        <dbReference type="ARBA" id="ARBA00022692"/>
    </source>
</evidence>
<keyword evidence="17" id="KW-1185">Reference proteome</keyword>
<evidence type="ECO:0000259" key="15">
    <source>
        <dbReference type="Pfam" id="PF20560"/>
    </source>
</evidence>
<protein>
    <submittedName>
        <fullName evidence="16">Flagellar motor stator protein MotA</fullName>
    </submittedName>
</protein>
<evidence type="ECO:0000256" key="4">
    <source>
        <dbReference type="ARBA" id="ARBA00022475"/>
    </source>
</evidence>
<evidence type="ECO:0000256" key="1">
    <source>
        <dbReference type="ARBA" id="ARBA00004429"/>
    </source>
</evidence>
<dbReference type="InterPro" id="IPR047055">
    <property type="entry name" value="MotA-like"/>
</dbReference>
<evidence type="ECO:0000256" key="6">
    <source>
        <dbReference type="ARBA" id="ARBA00022519"/>
    </source>
</evidence>
<comment type="similarity">
    <text evidence="2">Belongs to the MotA family.</text>
</comment>
<organism evidence="16 17">
    <name type="scientific">Parendozoicomonas callyspongiae</name>
    <dbReference type="NCBI Taxonomy" id="2942213"/>
    <lineage>
        <taxon>Bacteria</taxon>
        <taxon>Pseudomonadati</taxon>
        <taxon>Pseudomonadota</taxon>
        <taxon>Gammaproteobacteria</taxon>
        <taxon>Oceanospirillales</taxon>
        <taxon>Endozoicomonadaceae</taxon>
        <taxon>Parendozoicomonas</taxon>
    </lineage>
</organism>
<keyword evidence="9" id="KW-0375">Hydrogen ion transport</keyword>
<dbReference type="InterPro" id="IPR046786">
    <property type="entry name" value="MotA_N"/>
</dbReference>
<evidence type="ECO:0000256" key="8">
    <source>
        <dbReference type="ARBA" id="ARBA00022779"/>
    </source>
</evidence>
<proteinExistence type="inferred from homology"/>
<dbReference type="EMBL" id="JAMFLX010000006">
    <property type="protein sequence ID" value="MCL6269565.1"/>
    <property type="molecule type" value="Genomic_DNA"/>
</dbReference>
<reference evidence="16 17" key="1">
    <citation type="submission" date="2022-05" db="EMBL/GenBank/DDBJ databases">
        <authorList>
            <person name="Park J.-S."/>
        </authorList>
    </citation>
    <scope>NUCLEOTIDE SEQUENCE [LARGE SCALE GENOMIC DNA]</scope>
    <source>
        <strain evidence="16 17">2012CJ34-2</strain>
    </source>
</reference>
<dbReference type="Pfam" id="PF01618">
    <property type="entry name" value="MotA_ExbB"/>
    <property type="match status" value="1"/>
</dbReference>
<comment type="subcellular location">
    <subcellularLocation>
        <location evidence="1">Cell inner membrane</location>
        <topology evidence="1">Multi-pass membrane protein</topology>
    </subcellularLocation>
</comment>
<keyword evidence="3" id="KW-0813">Transport</keyword>
<evidence type="ECO:0000256" key="5">
    <source>
        <dbReference type="ARBA" id="ARBA00022500"/>
    </source>
</evidence>
<dbReference type="Proteomes" id="UP001203338">
    <property type="component" value="Unassembled WGS sequence"/>
</dbReference>
<evidence type="ECO:0000256" key="12">
    <source>
        <dbReference type="ARBA" id="ARBA00023136"/>
    </source>
</evidence>